<keyword evidence="2" id="KW-1185">Reference proteome</keyword>
<evidence type="ECO:0000313" key="1">
    <source>
        <dbReference type="EMBL" id="RKF41153.1"/>
    </source>
</evidence>
<dbReference type="RefSeq" id="WP_120333178.1">
    <property type="nucleotide sequence ID" value="NZ_CP070350.1"/>
</dbReference>
<evidence type="ECO:0008006" key="3">
    <source>
        <dbReference type="Google" id="ProtNLM"/>
    </source>
</evidence>
<protein>
    <recommendedName>
        <fullName evidence="3">Integral membrane protein</fullName>
    </recommendedName>
</protein>
<dbReference type="Proteomes" id="UP000286402">
    <property type="component" value="Unassembled WGS sequence"/>
</dbReference>
<dbReference type="AlphaFoldDB" id="A0A420G7M8"/>
<organism evidence="1 2">
    <name type="scientific">Sphingobacterium siyangense</name>
    <dbReference type="NCBI Taxonomy" id="459529"/>
    <lineage>
        <taxon>Bacteria</taxon>
        <taxon>Pseudomonadati</taxon>
        <taxon>Bacteroidota</taxon>
        <taxon>Sphingobacteriia</taxon>
        <taxon>Sphingobacteriales</taxon>
        <taxon>Sphingobacteriaceae</taxon>
        <taxon>Sphingobacterium</taxon>
    </lineage>
</organism>
<accession>A0A420G7M8</accession>
<name>A0A420G7M8_9SPHI</name>
<sequence>MNFNILAYAIYGLLTCYIILWVGRLFHKNGRVFILSLFGQEVNLADTTNNLLLLGYYLLNIGYAILQFSYWRQIESFDEMICSIAFKTGRLLFVLVGLHYFNMLSIYFFAKRKNSLTIKH</sequence>
<comment type="caution">
    <text evidence="1">The sequence shown here is derived from an EMBL/GenBank/DDBJ whole genome shotgun (WGS) entry which is preliminary data.</text>
</comment>
<evidence type="ECO:0000313" key="2">
    <source>
        <dbReference type="Proteomes" id="UP000286402"/>
    </source>
</evidence>
<dbReference type="EMBL" id="MCAQ01000002">
    <property type="protein sequence ID" value="RKF41153.1"/>
    <property type="molecule type" value="Genomic_DNA"/>
</dbReference>
<proteinExistence type="predicted"/>
<gene>
    <name evidence="1" type="ORF">BCY89_22330</name>
</gene>
<reference evidence="1 2" key="1">
    <citation type="submission" date="2016-07" db="EMBL/GenBank/DDBJ databases">
        <title>Genome analysis of Sphingobacterium siyangense T12B17.</title>
        <authorList>
            <person name="Xu D."/>
            <person name="Su Y."/>
            <person name="Zheng S."/>
        </authorList>
    </citation>
    <scope>NUCLEOTIDE SEQUENCE [LARGE SCALE GENOMIC DNA]</scope>
    <source>
        <strain evidence="1 2">T12B17</strain>
    </source>
</reference>